<dbReference type="PANTHER" id="PTHR46630">
    <property type="entry name" value="TETRATRICOPEPTIDE REPEAT PROTEIN 29"/>
    <property type="match status" value="1"/>
</dbReference>
<reference evidence="8 9" key="1">
    <citation type="journal article" date="2019" name="Int. J. Syst. Evol. Microbiol.">
        <title>The Global Catalogue of Microorganisms (GCM) 10K type strain sequencing project: providing services to taxonomists for standard genome sequencing and annotation.</title>
        <authorList>
            <consortium name="The Broad Institute Genomics Platform"/>
            <consortium name="The Broad Institute Genome Sequencing Center for Infectious Disease"/>
            <person name="Wu L."/>
            <person name="Ma J."/>
        </authorList>
    </citation>
    <scope>NUCLEOTIDE SEQUENCE [LARGE SCALE GENOMIC DNA]</scope>
    <source>
        <strain evidence="8 9">JCM 16009</strain>
    </source>
</reference>
<comment type="subcellular location">
    <subcellularLocation>
        <location evidence="1">Cytoplasm</location>
    </subcellularLocation>
</comment>
<dbReference type="SUPFAM" id="SSF48452">
    <property type="entry name" value="TPR-like"/>
    <property type="match status" value="2"/>
</dbReference>
<sequence length="578" mass="63205">MRVPSEIYAYRVFIASPGGLDQERAIVREQISLFNESRMLDFGCVFSSYGWEGVPGGMRRPQAAINEEIEQCDYMILMLGSRWGSNPAGDGIYTSGTEEEFHIAQDCLSKPDHPMADTLVLFKGVSDEQLRDPGDQLKKVLEFRQKLDDERKLFYKSFDDVDGLRKEVTIRLERWALDQRGAGVPRLSRGMQSIRPTEVESEATLQDVKEECIAEDSIEIAEKYASQGLTVQADAAFVRATADGDTQNLERYARFLRRTGRLSKSLEVNQQVLDKLSGATPEEVSPQVRARTLCNIGIIQRKTGDLNSSRASLREAVETARSAGPELLGTLAYALDNLSITVGRHGDDKEAAKHLEEALAVRERAGDSVQAANTLTNLARLYRRTGQLDSAKESCESAIAHLSGGSDKAALASAHAAMGEILEAEGDLNGAQASFSTGLSINESLGMPDLVALSLTQVSRVLIELGDLAAAERNAQRSFDENDRASNHEGLTASRHLLGRIYLKTDRYDLATGMLEKAADDYATMRNPTGEAWARLHLSQAQMKNGNEGVASEALARAKFLASGLTNSSLRAQVGLDQ</sequence>
<evidence type="ECO:0000256" key="2">
    <source>
        <dbReference type="ARBA" id="ARBA00022490"/>
    </source>
</evidence>
<evidence type="ECO:0000259" key="7">
    <source>
        <dbReference type="Pfam" id="PF17874"/>
    </source>
</evidence>
<comment type="similarity">
    <text evidence="5">Belongs to the Rap family.</text>
</comment>
<dbReference type="Pfam" id="PF17874">
    <property type="entry name" value="TPR_MalT"/>
    <property type="match status" value="1"/>
</dbReference>
<dbReference type="InterPro" id="IPR019734">
    <property type="entry name" value="TPR_rpt"/>
</dbReference>
<keyword evidence="4" id="KW-0802">TPR repeat</keyword>
<dbReference type="Gene3D" id="1.25.40.10">
    <property type="entry name" value="Tetratricopeptide repeat domain"/>
    <property type="match status" value="2"/>
</dbReference>
<evidence type="ECO:0000256" key="5">
    <source>
        <dbReference type="ARBA" id="ARBA00038253"/>
    </source>
</evidence>
<dbReference type="Proteomes" id="UP001500449">
    <property type="component" value="Unassembled WGS sequence"/>
</dbReference>
<dbReference type="EMBL" id="BAAAQK010000005">
    <property type="protein sequence ID" value="GAA1840946.1"/>
    <property type="molecule type" value="Genomic_DNA"/>
</dbReference>
<evidence type="ECO:0000256" key="1">
    <source>
        <dbReference type="ARBA" id="ARBA00004496"/>
    </source>
</evidence>
<dbReference type="InterPro" id="IPR025139">
    <property type="entry name" value="DUF4062"/>
</dbReference>
<dbReference type="InterPro" id="IPR041617">
    <property type="entry name" value="TPR_MalT"/>
</dbReference>
<organism evidence="8 9">
    <name type="scientific">Pseudonocardia ailaonensis</name>
    <dbReference type="NCBI Taxonomy" id="367279"/>
    <lineage>
        <taxon>Bacteria</taxon>
        <taxon>Bacillati</taxon>
        <taxon>Actinomycetota</taxon>
        <taxon>Actinomycetes</taxon>
        <taxon>Pseudonocardiales</taxon>
        <taxon>Pseudonocardiaceae</taxon>
        <taxon>Pseudonocardia</taxon>
    </lineage>
</organism>
<keyword evidence="3" id="KW-0677">Repeat</keyword>
<dbReference type="InterPro" id="IPR051476">
    <property type="entry name" value="Bac_ResReg_Asp_Phosphatase"/>
</dbReference>
<evidence type="ECO:0008006" key="10">
    <source>
        <dbReference type="Google" id="ProtNLM"/>
    </source>
</evidence>
<evidence type="ECO:0000259" key="6">
    <source>
        <dbReference type="Pfam" id="PF13271"/>
    </source>
</evidence>
<keyword evidence="2" id="KW-0963">Cytoplasm</keyword>
<evidence type="ECO:0000256" key="3">
    <source>
        <dbReference type="ARBA" id="ARBA00022737"/>
    </source>
</evidence>
<accession>A0ABN2MYW0</accession>
<gene>
    <name evidence="8" type="ORF">GCM10009836_20350</name>
</gene>
<keyword evidence="9" id="KW-1185">Reference proteome</keyword>
<comment type="caution">
    <text evidence="8">The sequence shown here is derived from an EMBL/GenBank/DDBJ whole genome shotgun (WGS) entry which is preliminary data.</text>
</comment>
<dbReference type="PANTHER" id="PTHR46630:SF1">
    <property type="entry name" value="TETRATRICOPEPTIDE REPEAT PROTEIN 29"/>
    <property type="match status" value="1"/>
</dbReference>
<feature type="domain" description="DUF4062" evidence="6">
    <location>
        <begin position="11"/>
        <end position="104"/>
    </location>
</feature>
<protein>
    <recommendedName>
        <fullName evidence="10">DUF4062 domain-containing protein</fullName>
    </recommendedName>
</protein>
<dbReference type="Pfam" id="PF13271">
    <property type="entry name" value="DUF4062"/>
    <property type="match status" value="1"/>
</dbReference>
<feature type="domain" description="MalT-like TPR region" evidence="7">
    <location>
        <begin position="287"/>
        <end position="558"/>
    </location>
</feature>
<evidence type="ECO:0000313" key="8">
    <source>
        <dbReference type="EMBL" id="GAA1840946.1"/>
    </source>
</evidence>
<dbReference type="InterPro" id="IPR011990">
    <property type="entry name" value="TPR-like_helical_dom_sf"/>
</dbReference>
<proteinExistence type="inferred from homology"/>
<evidence type="ECO:0000256" key="4">
    <source>
        <dbReference type="ARBA" id="ARBA00022803"/>
    </source>
</evidence>
<evidence type="ECO:0000313" key="9">
    <source>
        <dbReference type="Proteomes" id="UP001500449"/>
    </source>
</evidence>
<dbReference type="SMART" id="SM00028">
    <property type="entry name" value="TPR"/>
    <property type="match status" value="5"/>
</dbReference>
<name>A0ABN2MYW0_9PSEU</name>